<feature type="transmembrane region" description="Helical" evidence="1">
    <location>
        <begin position="7"/>
        <end position="29"/>
    </location>
</feature>
<feature type="transmembrane region" description="Helical" evidence="1">
    <location>
        <begin position="35"/>
        <end position="58"/>
    </location>
</feature>
<name>A0A4S5ET60_9ACTN</name>
<feature type="transmembrane region" description="Helical" evidence="1">
    <location>
        <begin position="79"/>
        <end position="102"/>
    </location>
</feature>
<dbReference type="PIRSF" id="PIRSF030042">
    <property type="entry name" value="UCP030042"/>
    <property type="match status" value="1"/>
</dbReference>
<keyword evidence="4" id="KW-1185">Reference proteome</keyword>
<dbReference type="OrthoDB" id="345402at2"/>
<organism evidence="3 4">
    <name type="scientific">Candidatus Frankia alpina</name>
    <dbReference type="NCBI Taxonomy" id="2699483"/>
    <lineage>
        <taxon>Bacteria</taxon>
        <taxon>Bacillati</taxon>
        <taxon>Actinomycetota</taxon>
        <taxon>Actinomycetes</taxon>
        <taxon>Frankiales</taxon>
        <taxon>Frankiaceae</taxon>
        <taxon>Frankia</taxon>
    </lineage>
</organism>
<dbReference type="RefSeq" id="WP_136446978.1">
    <property type="nucleotide sequence ID" value="NZ_CADCWT010000139.1"/>
</dbReference>
<protein>
    <submittedName>
        <fullName evidence="3">DUF4395 domain-containing protein</fullName>
    </submittedName>
</protein>
<feature type="transmembrane region" description="Helical" evidence="1">
    <location>
        <begin position="108"/>
        <end position="129"/>
    </location>
</feature>
<evidence type="ECO:0000256" key="1">
    <source>
        <dbReference type="SAM" id="Phobius"/>
    </source>
</evidence>
<dbReference type="InterPro" id="IPR016942">
    <property type="entry name" value="UCP030042"/>
</dbReference>
<sequence length="139" mass="14393">MVDPRGLRFTAAVTSVVLAVVLVTGSGWLLLAQTVVFAVGAVAGVRYAPYGLLFRVLVRPRLGPPATTEDAAPPRFAQLVGAIFGAVGVAGFLSGISVLGFIAAAAAFIAAFLNAAFEFCLGCQIYLFFRSITVRGARA</sequence>
<accession>A0A4S5ET60</accession>
<dbReference type="EMBL" id="SSXH01000053">
    <property type="protein sequence ID" value="THJ75677.1"/>
    <property type="molecule type" value="Genomic_DNA"/>
</dbReference>
<keyword evidence="1" id="KW-0812">Transmembrane</keyword>
<proteinExistence type="predicted"/>
<keyword evidence="1" id="KW-0472">Membrane</keyword>
<evidence type="ECO:0000313" key="3">
    <source>
        <dbReference type="EMBL" id="THJ75677.1"/>
    </source>
</evidence>
<dbReference type="Pfam" id="PF14340">
    <property type="entry name" value="DUF4395"/>
    <property type="match status" value="1"/>
</dbReference>
<keyword evidence="1" id="KW-1133">Transmembrane helix</keyword>
<dbReference type="InterPro" id="IPR025508">
    <property type="entry name" value="DUF4395"/>
</dbReference>
<evidence type="ECO:0000313" key="4">
    <source>
        <dbReference type="Proteomes" id="UP000305282"/>
    </source>
</evidence>
<comment type="caution">
    <text evidence="3">The sequence shown here is derived from an EMBL/GenBank/DDBJ whole genome shotgun (WGS) entry which is preliminary data.</text>
</comment>
<dbReference type="AlphaFoldDB" id="A0A4S5ET60"/>
<gene>
    <name evidence="3" type="ORF">E7Y31_03995</name>
</gene>
<evidence type="ECO:0000259" key="2">
    <source>
        <dbReference type="Pfam" id="PF14340"/>
    </source>
</evidence>
<dbReference type="Proteomes" id="UP000305282">
    <property type="component" value="Unassembled WGS sequence"/>
</dbReference>
<reference evidence="3 4" key="1">
    <citation type="submission" date="2019-04" db="EMBL/GenBank/DDBJ databases">
        <title>Draft genome sequences for three unisolated Alnus-infective Frankia Sp+ strains, AgTrS, AiOr and AvVan, the first sequenced Frankia strains able to sporulate in-planta.</title>
        <authorList>
            <person name="Bethencourt L."/>
            <person name="Vautrin F."/>
            <person name="Taib N."/>
            <person name="Dubost A."/>
            <person name="Castro-Garcia L."/>
            <person name="Imbaud O."/>
            <person name="Abrouk D."/>
            <person name="Fournier P."/>
            <person name="Briolay J."/>
            <person name="Nguyen A."/>
            <person name="Normand P."/>
            <person name="Fernandez M.P."/>
            <person name="Brochier-Armanet C."/>
            <person name="Herrera-Belaroussi A."/>
        </authorList>
    </citation>
    <scope>NUCLEOTIDE SEQUENCE [LARGE SCALE GENOMIC DNA]</scope>
    <source>
        <strain evidence="3 4">AvVan</strain>
    </source>
</reference>
<feature type="domain" description="DUF4395" evidence="2">
    <location>
        <begin position="2"/>
        <end position="130"/>
    </location>
</feature>